<evidence type="ECO:0000313" key="1">
    <source>
        <dbReference type="EMBL" id="GEX79681.1"/>
    </source>
</evidence>
<protein>
    <recommendedName>
        <fullName evidence="2">RNA-directed DNA polymerase, eukaryota, reverse transcriptase zinc-binding domain protein</fullName>
    </recommendedName>
</protein>
<dbReference type="PANTHER" id="PTHR33116">
    <property type="entry name" value="REVERSE TRANSCRIPTASE ZINC-BINDING DOMAIN-CONTAINING PROTEIN-RELATED-RELATED"/>
    <property type="match status" value="1"/>
</dbReference>
<name>A0A699HHD9_TANCI</name>
<gene>
    <name evidence="1" type="ORF">Tci_351656</name>
</gene>
<dbReference type="EMBL" id="BKCJ010130690">
    <property type="protein sequence ID" value="GEX79681.1"/>
    <property type="molecule type" value="Genomic_DNA"/>
</dbReference>
<organism evidence="1">
    <name type="scientific">Tanacetum cinerariifolium</name>
    <name type="common">Dalmatian daisy</name>
    <name type="synonym">Chrysanthemum cinerariifolium</name>
    <dbReference type="NCBI Taxonomy" id="118510"/>
    <lineage>
        <taxon>Eukaryota</taxon>
        <taxon>Viridiplantae</taxon>
        <taxon>Streptophyta</taxon>
        <taxon>Embryophyta</taxon>
        <taxon>Tracheophyta</taxon>
        <taxon>Spermatophyta</taxon>
        <taxon>Magnoliopsida</taxon>
        <taxon>eudicotyledons</taxon>
        <taxon>Gunneridae</taxon>
        <taxon>Pentapetalae</taxon>
        <taxon>asterids</taxon>
        <taxon>campanulids</taxon>
        <taxon>Asterales</taxon>
        <taxon>Asteraceae</taxon>
        <taxon>Asteroideae</taxon>
        <taxon>Anthemideae</taxon>
        <taxon>Anthemidinae</taxon>
        <taxon>Tanacetum</taxon>
    </lineage>
</organism>
<reference evidence="1" key="1">
    <citation type="journal article" date="2019" name="Sci. Rep.">
        <title>Draft genome of Tanacetum cinerariifolium, the natural source of mosquito coil.</title>
        <authorList>
            <person name="Yamashiro T."/>
            <person name="Shiraishi A."/>
            <person name="Satake H."/>
            <person name="Nakayama K."/>
        </authorList>
    </citation>
    <scope>NUCLEOTIDE SEQUENCE</scope>
</reference>
<proteinExistence type="predicted"/>
<accession>A0A699HHD9</accession>
<dbReference type="PANTHER" id="PTHR33116:SF76">
    <property type="entry name" value="DUF4283 DOMAIN-CONTAINING PROTEIN"/>
    <property type="match status" value="1"/>
</dbReference>
<dbReference type="AlphaFoldDB" id="A0A699HHD9"/>
<comment type="caution">
    <text evidence="1">The sequence shown here is derived from an EMBL/GenBank/DDBJ whole genome shotgun (WGS) entry which is preliminary data.</text>
</comment>
<evidence type="ECO:0008006" key="2">
    <source>
        <dbReference type="Google" id="ProtNLM"/>
    </source>
</evidence>
<sequence length="419" mass="48544">MCIETLKNVQNVLLEVVQSKINDWKNKSLSFAGRLQLIASVLSSMQVYWCSLFIIPMTVCEDIDKLLSSFLWARGGNIMGKVSVIGRRWVNIHKLKGRNLWDIELNRGMSWSWKHLLALRDKIKAFVRVKIGNGKDCSIWYDKWHPNGPLSKLINNRIIDQAGLNLKASVYDLIDNNMWCWPREWNDRFNEVLNIPVTIIDNSKEDKTFWCNKKGKERTFSATEVWKAIKNDSPKVIRAMVISGERNNRRVELRERFVDGLFNVIVDYIRLKLMGLTLKCTIDVIKASKVWNLPIKSDKGGYGIAIGYLTLMTKWDYMEYKLMACTGFDECYCWGFPCVILVYDVLLRGSSKANFGIVMFGYGSDFMISSFTWNGCKYEDQKLVYLWSNAYSDDSEYVVLSSRLSFFGFVVLNVFVLYV</sequence>